<dbReference type="InterPro" id="IPR043502">
    <property type="entry name" value="DNA/RNA_pol_sf"/>
</dbReference>
<dbReference type="AlphaFoldDB" id="A0A2N9ENS9"/>
<name>A0A2N9ENS9_FAGSY</name>
<feature type="domain" description="Reverse transcriptase Ty1/copia-type" evidence="1">
    <location>
        <begin position="59"/>
        <end position="207"/>
    </location>
</feature>
<reference evidence="2" key="1">
    <citation type="submission" date="2018-02" db="EMBL/GenBank/DDBJ databases">
        <authorList>
            <person name="Cohen D.B."/>
            <person name="Kent A.D."/>
        </authorList>
    </citation>
    <scope>NUCLEOTIDE SEQUENCE</scope>
</reference>
<dbReference type="PANTHER" id="PTHR11439">
    <property type="entry name" value="GAG-POL-RELATED RETROTRANSPOSON"/>
    <property type="match status" value="1"/>
</dbReference>
<accession>A0A2N9ENS9</accession>
<dbReference type="EMBL" id="OIVN01000452">
    <property type="protein sequence ID" value="SPC80496.1"/>
    <property type="molecule type" value="Genomic_DNA"/>
</dbReference>
<evidence type="ECO:0000313" key="2">
    <source>
        <dbReference type="EMBL" id="SPC80496.1"/>
    </source>
</evidence>
<evidence type="ECO:0000259" key="1">
    <source>
        <dbReference type="Pfam" id="PF07727"/>
    </source>
</evidence>
<dbReference type="InterPro" id="IPR013103">
    <property type="entry name" value="RVT_2"/>
</dbReference>
<gene>
    <name evidence="2" type="ORF">FSB_LOCUS8378</name>
</gene>
<dbReference type="SUPFAM" id="SSF56672">
    <property type="entry name" value="DNA/RNA polymerases"/>
    <property type="match status" value="1"/>
</dbReference>
<protein>
    <recommendedName>
        <fullName evidence="1">Reverse transcriptase Ty1/copia-type domain-containing protein</fullName>
    </recommendedName>
</protein>
<sequence length="282" mass="32046">MNTEFTALLQNGTWNLSHPRPNINLVGSKWVFRIKRKADGSIERYKARLIAKGFHQQHAVSFSWNIRQLDVTKSFLHGTLTKDVYMTQPPGFTHPSFPNHICHLKKAIYDLKKAPGAWYSRLSTLLLHLCFVACKSDTSVFIYHCGHDLIMFLIYVEDIIITGPNSPLIDRLITTLQDDFAIKNLGPIHFFLGVEAINADKGLYVSQRRISPIPLLSLTRPNIAFAVNKACQYMTKPADAHWSAVKRILRYLKHTISHCLLLHRDAAININAFSDANWVGCP</sequence>
<dbReference type="PANTHER" id="PTHR11439:SF450">
    <property type="entry name" value="REVERSE TRANSCRIPTASE TY1_COPIA-TYPE DOMAIN-CONTAINING PROTEIN"/>
    <property type="match status" value="1"/>
</dbReference>
<proteinExistence type="predicted"/>
<dbReference type="Pfam" id="PF07727">
    <property type="entry name" value="RVT_2"/>
    <property type="match status" value="1"/>
</dbReference>
<organism evidence="2">
    <name type="scientific">Fagus sylvatica</name>
    <name type="common">Beechnut</name>
    <dbReference type="NCBI Taxonomy" id="28930"/>
    <lineage>
        <taxon>Eukaryota</taxon>
        <taxon>Viridiplantae</taxon>
        <taxon>Streptophyta</taxon>
        <taxon>Embryophyta</taxon>
        <taxon>Tracheophyta</taxon>
        <taxon>Spermatophyta</taxon>
        <taxon>Magnoliopsida</taxon>
        <taxon>eudicotyledons</taxon>
        <taxon>Gunneridae</taxon>
        <taxon>Pentapetalae</taxon>
        <taxon>rosids</taxon>
        <taxon>fabids</taxon>
        <taxon>Fagales</taxon>
        <taxon>Fagaceae</taxon>
        <taxon>Fagus</taxon>
    </lineage>
</organism>